<dbReference type="EMBL" id="WNWR01000348">
    <property type="protein sequence ID" value="KAE9982044.1"/>
    <property type="molecule type" value="Genomic_DNA"/>
</dbReference>
<dbReference type="PROSITE" id="PS50048">
    <property type="entry name" value="ZN2_CY6_FUNGAL_2"/>
    <property type="match status" value="1"/>
</dbReference>
<accession>A0A8H3Z1R3</accession>
<keyword evidence="2" id="KW-0539">Nucleus</keyword>
<feature type="compositionally biased region" description="Basic and acidic residues" evidence="3">
    <location>
        <begin position="1041"/>
        <end position="1057"/>
    </location>
</feature>
<evidence type="ECO:0000256" key="1">
    <source>
        <dbReference type="ARBA" id="ARBA00022737"/>
    </source>
</evidence>
<sequence>MAPPPAINIIEKAFQDLENTITPGDSRLFSSTTLQGVRDAAIGIEVDLAARQKFCNIRRLSPLLDGLDHYSKAIEVLCNGTPYLPWIWAPIKLVLQLASDYVEAFKTIIDAYSHIADCLPRFDVLDKTLKDSPGVQYALAVFYADILRFHKDAYRFVKRPNWKIFFDSSWGRFQRRFKGILSDLARHAELVDTEANAFNISEAHKWRIEARNWRDQSITDIKRQDKQESFLQYQSMLSWLDVKQSEQDDIFNCKSVLSTRIVTFLEKAPDTLLLRHFCSHHYSSSVQYGNILASILHQLLRDKDDLLAYVYTGYILARKSTASKTLEALILTLLAAVSTNPAKILCVRIILDGLDECDEDTQQRVVNFVGRVVALKVPGARCKVLLCSQDAGKLNKMLKKRKSIALGEESEAVSLAIGVYTKQRLEKMRLNEFSDIDITDADIEYTEATIAKKADGMFLWARLVLDVLATEAFDGQGMRDAVDIIPRELKEFYRRIWVRIEARFQSHSLEKIRRMLSWIMFAKRPLKKYELRTVLAFNEPNNGLERLPPEEIIELCKPLIEERKDSTYGFIHGSVPDFLISAQSGPIVPELQARHDQSLACLIYLRSATKIFSPAYSERNRDLRILKWLHSFHLYATHFWIDHLLAFAKLQPSLRLPGSTIFLNVAYDLADILSVANAVKESSSLGVSIANDGEDAAGVIKSHGVLYDVIKVELKSRDLVKVSSKDTTDDITVSSTELGRMLEAYQSIVERLIRMPSFPGISPENLAAFKQGHAFSAYTCRFPGCTWATVGFENDTLRCDHEVKHTQKLRCTVPDCGYDLPFSSPNALKGHHKRYHAPPPVSKAARIGWMKGSCYACRDSMVSCDKNRPQCTRCLSLGGTCSYDAEPVISLPKGIRSSLPLTDKVTRLFPTAQMLETRSARPQATNRQELMRTVPKQKPEQIYATQPPDILTERLQEAQLARSPLGQQYPSSSPFQPESQGSYASGKNDDPERLGNEEQASHQQRAKANPAELAQLLQLFDDCKGDAGQPTHEYMQQSSIHPKDSLPEHNGSRDEPRLYNLVQEPRSTKPLLNLQIPQVPSEEQEQKKRSKKEYRDPVKVLTPNFISSSGDSVGWSFRTA</sequence>
<feature type="compositionally biased region" description="Polar residues" evidence="3">
    <location>
        <begin position="916"/>
        <end position="928"/>
    </location>
</feature>
<organism evidence="5 6">
    <name type="scientific">Venturia inaequalis</name>
    <name type="common">Apple scab fungus</name>
    <dbReference type="NCBI Taxonomy" id="5025"/>
    <lineage>
        <taxon>Eukaryota</taxon>
        <taxon>Fungi</taxon>
        <taxon>Dikarya</taxon>
        <taxon>Ascomycota</taxon>
        <taxon>Pezizomycotina</taxon>
        <taxon>Dothideomycetes</taxon>
        <taxon>Pleosporomycetidae</taxon>
        <taxon>Venturiales</taxon>
        <taxon>Venturiaceae</taxon>
        <taxon>Venturia</taxon>
    </lineage>
</organism>
<dbReference type="GO" id="GO:0008270">
    <property type="term" value="F:zinc ion binding"/>
    <property type="evidence" value="ECO:0007669"/>
    <property type="project" value="InterPro"/>
</dbReference>
<dbReference type="CDD" id="cd00067">
    <property type="entry name" value="GAL4"/>
    <property type="match status" value="1"/>
</dbReference>
<proteinExistence type="predicted"/>
<comment type="caution">
    <text evidence="5">The sequence shown here is derived from an EMBL/GenBank/DDBJ whole genome shotgun (WGS) entry which is preliminary data.</text>
</comment>
<feature type="compositionally biased region" description="Polar residues" evidence="3">
    <location>
        <begin position="965"/>
        <end position="985"/>
    </location>
</feature>
<dbReference type="Pfam" id="PF00172">
    <property type="entry name" value="Zn_clus"/>
    <property type="match status" value="1"/>
</dbReference>
<protein>
    <recommendedName>
        <fullName evidence="4">Zn(2)-C6 fungal-type domain-containing protein</fullName>
    </recommendedName>
</protein>
<dbReference type="GO" id="GO:0000981">
    <property type="term" value="F:DNA-binding transcription factor activity, RNA polymerase II-specific"/>
    <property type="evidence" value="ECO:0007669"/>
    <property type="project" value="InterPro"/>
</dbReference>
<feature type="region of interest" description="Disordered" evidence="3">
    <location>
        <begin position="916"/>
        <end position="943"/>
    </location>
</feature>
<dbReference type="Pfam" id="PF24809">
    <property type="entry name" value="DUF7708"/>
    <property type="match status" value="1"/>
</dbReference>
<name>A0A8H3Z1R3_VENIN</name>
<feature type="compositionally biased region" description="Basic and acidic residues" evidence="3">
    <location>
        <begin position="987"/>
        <end position="1000"/>
    </location>
</feature>
<dbReference type="PANTHER" id="PTHR10039">
    <property type="entry name" value="AMELOGENIN"/>
    <property type="match status" value="1"/>
</dbReference>
<reference evidence="5 6" key="1">
    <citation type="submission" date="2019-07" db="EMBL/GenBank/DDBJ databases">
        <title>Venturia inaequalis Genome Resource.</title>
        <authorList>
            <person name="Lichtner F.J."/>
        </authorList>
    </citation>
    <scope>NUCLEOTIDE SEQUENCE [LARGE SCALE GENOMIC DNA]</scope>
    <source>
        <strain evidence="5 6">DMI_063113</strain>
    </source>
</reference>
<dbReference type="SMART" id="SM00066">
    <property type="entry name" value="GAL4"/>
    <property type="match status" value="1"/>
</dbReference>
<feature type="region of interest" description="Disordered" evidence="3">
    <location>
        <begin position="1024"/>
        <end position="1096"/>
    </location>
</feature>
<dbReference type="Gene3D" id="4.10.240.10">
    <property type="entry name" value="Zn(2)-C6 fungal-type DNA-binding domain"/>
    <property type="match status" value="1"/>
</dbReference>
<evidence type="ECO:0000259" key="4">
    <source>
        <dbReference type="PROSITE" id="PS50048"/>
    </source>
</evidence>
<keyword evidence="6" id="KW-1185">Reference proteome</keyword>
<gene>
    <name evidence="5" type="ORF">EG327_005976</name>
</gene>
<dbReference type="InterPro" id="IPR001138">
    <property type="entry name" value="Zn2Cys6_DnaBD"/>
</dbReference>
<feature type="domain" description="Zn(2)-C6 fungal-type" evidence="4">
    <location>
        <begin position="853"/>
        <end position="883"/>
    </location>
</feature>
<dbReference type="InterPro" id="IPR056125">
    <property type="entry name" value="DUF7708"/>
</dbReference>
<dbReference type="Proteomes" id="UP000490939">
    <property type="component" value="Unassembled WGS sequence"/>
</dbReference>
<dbReference type="PANTHER" id="PTHR10039:SF14">
    <property type="entry name" value="NACHT DOMAIN-CONTAINING PROTEIN"/>
    <property type="match status" value="1"/>
</dbReference>
<feature type="region of interest" description="Disordered" evidence="3">
    <location>
        <begin position="963"/>
        <end position="1008"/>
    </location>
</feature>
<keyword evidence="1" id="KW-0677">Repeat</keyword>
<dbReference type="AlphaFoldDB" id="A0A8H3Z1R3"/>
<dbReference type="SUPFAM" id="SSF57701">
    <property type="entry name" value="Zn2/Cys6 DNA-binding domain"/>
    <property type="match status" value="1"/>
</dbReference>
<evidence type="ECO:0000313" key="6">
    <source>
        <dbReference type="Proteomes" id="UP000490939"/>
    </source>
</evidence>
<evidence type="ECO:0000313" key="5">
    <source>
        <dbReference type="EMBL" id="KAE9982044.1"/>
    </source>
</evidence>
<dbReference type="Pfam" id="PF24883">
    <property type="entry name" value="NPHP3_N"/>
    <property type="match status" value="1"/>
</dbReference>
<dbReference type="InterPro" id="IPR056884">
    <property type="entry name" value="NPHP3-like_N"/>
</dbReference>
<evidence type="ECO:0000256" key="3">
    <source>
        <dbReference type="SAM" id="MobiDB-lite"/>
    </source>
</evidence>
<dbReference type="InterPro" id="IPR036864">
    <property type="entry name" value="Zn2-C6_fun-type_DNA-bd_sf"/>
</dbReference>
<evidence type="ECO:0000256" key="2">
    <source>
        <dbReference type="ARBA" id="ARBA00023242"/>
    </source>
</evidence>